<dbReference type="Proteomes" id="UP000477488">
    <property type="component" value="Unassembled WGS sequence"/>
</dbReference>
<feature type="region of interest" description="Disordered" evidence="1">
    <location>
        <begin position="223"/>
        <end position="243"/>
    </location>
</feature>
<keyword evidence="2" id="KW-0812">Transmembrane</keyword>
<evidence type="ECO:0000313" key="4">
    <source>
        <dbReference type="EMBL" id="MSS28635.1"/>
    </source>
</evidence>
<protein>
    <submittedName>
        <fullName evidence="4">Tetratricopeptide repeat protein</fullName>
    </submittedName>
</protein>
<feature type="transmembrane region" description="Helical" evidence="2">
    <location>
        <begin position="39"/>
        <end position="60"/>
    </location>
</feature>
<dbReference type="SUPFAM" id="SSF48452">
    <property type="entry name" value="TPR-like"/>
    <property type="match status" value="1"/>
</dbReference>
<feature type="domain" description="Ancillary SecYEG translocon subunit/Cell division coordinator CpoB TPR" evidence="3">
    <location>
        <begin position="35"/>
        <end position="211"/>
    </location>
</feature>
<dbReference type="InterPro" id="IPR018704">
    <property type="entry name" value="SecYEG/CpoB_TPR"/>
</dbReference>
<dbReference type="RefSeq" id="WP_154512218.1">
    <property type="nucleotide sequence ID" value="NZ_VUMH01000012.1"/>
</dbReference>
<name>A0A6L5XNG3_9BACT</name>
<sequence>MNPQKNQGEEASPLFRDLQAEVASESAPLLQFMLRHAGLIAGVVIIFLLVLAGTGLWHWYSGGKNDEARQELARIGLTMQGPERVKALAALADKAPSDVRLSVLLALAQSALQSGDDAAAADAYAKVAKLDADGALGLTAALGEAGSLLKAGKNAEALTLLQGLEPRLPVENRSVQFRQMLAEAAVKAGQKDLAARTYQALAQEVKGLDGDYYRVRAEALAPAGGAQDNAASGKPAQDTAAQK</sequence>
<reference evidence="4 5" key="1">
    <citation type="submission" date="2019-09" db="EMBL/GenBank/DDBJ databases">
        <title>In-depth cultivation of the pig gut microbiome towards novel bacterial diversity and tailored functional studies.</title>
        <authorList>
            <person name="Wylensek D."/>
            <person name="Hitch T.C.A."/>
            <person name="Clavel T."/>
        </authorList>
    </citation>
    <scope>NUCLEOTIDE SEQUENCE [LARGE SCALE GENOMIC DNA]</scope>
    <source>
        <strain evidence="4 5">PG-178-WT-4</strain>
    </source>
</reference>
<evidence type="ECO:0000313" key="5">
    <source>
        <dbReference type="Proteomes" id="UP000477488"/>
    </source>
</evidence>
<comment type="caution">
    <text evidence="4">The sequence shown here is derived from an EMBL/GenBank/DDBJ whole genome shotgun (WGS) entry which is preliminary data.</text>
</comment>
<organism evidence="4 5">
    <name type="scientific">Desulfovibrio porci</name>
    <dbReference type="NCBI Taxonomy" id="2605782"/>
    <lineage>
        <taxon>Bacteria</taxon>
        <taxon>Pseudomonadati</taxon>
        <taxon>Thermodesulfobacteriota</taxon>
        <taxon>Desulfovibrionia</taxon>
        <taxon>Desulfovibrionales</taxon>
        <taxon>Desulfovibrionaceae</taxon>
        <taxon>Desulfovibrio</taxon>
    </lineage>
</organism>
<keyword evidence="2" id="KW-0472">Membrane</keyword>
<evidence type="ECO:0000259" key="3">
    <source>
        <dbReference type="Pfam" id="PF09976"/>
    </source>
</evidence>
<evidence type="ECO:0000256" key="1">
    <source>
        <dbReference type="SAM" id="MobiDB-lite"/>
    </source>
</evidence>
<dbReference type="InterPro" id="IPR011990">
    <property type="entry name" value="TPR-like_helical_dom_sf"/>
</dbReference>
<dbReference type="Pfam" id="PF09976">
    <property type="entry name" value="TPR_21"/>
    <property type="match status" value="1"/>
</dbReference>
<gene>
    <name evidence="4" type="ORF">FYJ44_11460</name>
</gene>
<dbReference type="EMBL" id="VUMH01000012">
    <property type="protein sequence ID" value="MSS28635.1"/>
    <property type="molecule type" value="Genomic_DNA"/>
</dbReference>
<accession>A0A6L5XNG3</accession>
<proteinExistence type="predicted"/>
<evidence type="ECO:0000256" key="2">
    <source>
        <dbReference type="SAM" id="Phobius"/>
    </source>
</evidence>
<dbReference type="AlphaFoldDB" id="A0A6L5XNG3"/>
<keyword evidence="2" id="KW-1133">Transmembrane helix</keyword>
<keyword evidence="5" id="KW-1185">Reference proteome</keyword>